<evidence type="ECO:0000256" key="2">
    <source>
        <dbReference type="SAM" id="Phobius"/>
    </source>
</evidence>
<sequence>MPRLGLISDPDSPDHVARALAQQLPEQLEEHIGGSEWVVEVVCDPVVAGRSKGKDILDTIENQRTAQRWDYAIGVTDLPLRTSSRPVLANIGGEHPRVGLVSLPALGGLQPRRRARQMILQAVDEILRATEESRGTESAEEQPRKRRRGLHSALTELLAPIRREEPEGTAISVRYRATKWRGRARLLSGMVRSNTPWRLVLGMSGAVAASLATSVFGLTSSTVWQIGNMLGPARRGIVVAGVIALMATWLILTHRLWEKPHHSHDREQRVLYNASTATTVTIGVGLMYVTLFLVNLALASLLIDPQLLSSKLGGTTSFGDYLGLAWGAASMGVAAGALGSGLEDDATVRRAAYGYREAQRRESQQRVEQQQEQHGRNGG</sequence>
<keyword evidence="4" id="KW-1185">Reference proteome</keyword>
<dbReference type="AlphaFoldDB" id="A0A1H1EMW4"/>
<gene>
    <name evidence="3" type="ORF">SAMN04489718_2612</name>
</gene>
<keyword evidence="2" id="KW-1133">Transmembrane helix</keyword>
<feature type="transmembrane region" description="Helical" evidence="2">
    <location>
        <begin position="278"/>
        <end position="303"/>
    </location>
</feature>
<feature type="transmembrane region" description="Helical" evidence="2">
    <location>
        <begin position="323"/>
        <end position="342"/>
    </location>
</feature>
<reference evidence="4" key="1">
    <citation type="submission" date="2016-10" db="EMBL/GenBank/DDBJ databases">
        <authorList>
            <person name="Varghese N."/>
            <person name="Submissions S."/>
        </authorList>
    </citation>
    <scope>NUCLEOTIDE SEQUENCE [LARGE SCALE GENOMIC DNA]</scope>
    <source>
        <strain evidence="4">DSM 45459</strain>
    </source>
</reference>
<evidence type="ECO:0000313" key="4">
    <source>
        <dbReference type="Proteomes" id="UP000199301"/>
    </source>
</evidence>
<accession>A0A1H1EMW4</accession>
<dbReference type="RefSeq" id="WP_092524236.1">
    <property type="nucleotide sequence ID" value="NZ_FNKO01000002.1"/>
</dbReference>
<name>A0A1H1EMW4_9ACTN</name>
<keyword evidence="2" id="KW-0472">Membrane</keyword>
<dbReference type="OrthoDB" id="8477132at2"/>
<keyword evidence="2" id="KW-0812">Transmembrane</keyword>
<dbReference type="STRING" id="995062.SAMN04489718_2612"/>
<feature type="compositionally biased region" description="Basic and acidic residues" evidence="1">
    <location>
        <begin position="357"/>
        <end position="379"/>
    </location>
</feature>
<proteinExistence type="predicted"/>
<protein>
    <recommendedName>
        <fullName evidence="5">5,10-methylene-tetrahydrofolate dehydrogenase</fullName>
    </recommendedName>
</protein>
<feature type="transmembrane region" description="Helical" evidence="2">
    <location>
        <begin position="236"/>
        <end position="257"/>
    </location>
</feature>
<evidence type="ECO:0008006" key="5">
    <source>
        <dbReference type="Google" id="ProtNLM"/>
    </source>
</evidence>
<feature type="transmembrane region" description="Helical" evidence="2">
    <location>
        <begin position="199"/>
        <end position="224"/>
    </location>
</feature>
<evidence type="ECO:0000256" key="1">
    <source>
        <dbReference type="SAM" id="MobiDB-lite"/>
    </source>
</evidence>
<feature type="region of interest" description="Disordered" evidence="1">
    <location>
        <begin position="353"/>
        <end position="379"/>
    </location>
</feature>
<organism evidence="3 4">
    <name type="scientific">Actinopolyspora saharensis</name>
    <dbReference type="NCBI Taxonomy" id="995062"/>
    <lineage>
        <taxon>Bacteria</taxon>
        <taxon>Bacillati</taxon>
        <taxon>Actinomycetota</taxon>
        <taxon>Actinomycetes</taxon>
        <taxon>Actinopolysporales</taxon>
        <taxon>Actinopolysporaceae</taxon>
        <taxon>Actinopolyspora</taxon>
    </lineage>
</organism>
<evidence type="ECO:0000313" key="3">
    <source>
        <dbReference type="EMBL" id="SDQ90095.1"/>
    </source>
</evidence>
<dbReference type="EMBL" id="FNKO01000002">
    <property type="protein sequence ID" value="SDQ90095.1"/>
    <property type="molecule type" value="Genomic_DNA"/>
</dbReference>
<dbReference type="Proteomes" id="UP000199301">
    <property type="component" value="Unassembled WGS sequence"/>
</dbReference>